<dbReference type="PANTHER" id="PTHR28006">
    <property type="entry name" value="MONOPOLIN COMPLEX SUBUNIT CSM1"/>
    <property type="match status" value="1"/>
</dbReference>
<evidence type="ECO:0000256" key="1">
    <source>
        <dbReference type="SAM" id="Coils"/>
    </source>
</evidence>
<dbReference type="Gene3D" id="3.90.1150.80">
    <property type="match status" value="1"/>
</dbReference>
<keyword evidence="1" id="KW-0175">Coiled coil</keyword>
<feature type="compositionally biased region" description="Polar residues" evidence="2">
    <location>
        <begin position="87"/>
        <end position="98"/>
    </location>
</feature>
<dbReference type="CDD" id="cd23787">
    <property type="entry name" value="RWD_CSM1"/>
    <property type="match status" value="1"/>
</dbReference>
<accession>A0AAJ0G244</accession>
<protein>
    <recommendedName>
        <fullName evidence="3">Monopolin complex subunit Csm1/Pcs1 C-terminal domain-containing protein</fullName>
    </recommendedName>
</protein>
<dbReference type="GO" id="GO:0034506">
    <property type="term" value="C:chromosome, centromeric core domain"/>
    <property type="evidence" value="ECO:0007669"/>
    <property type="project" value="TreeGrafter"/>
</dbReference>
<evidence type="ECO:0000256" key="2">
    <source>
        <dbReference type="SAM" id="MobiDB-lite"/>
    </source>
</evidence>
<dbReference type="GO" id="GO:1990644">
    <property type="term" value="F:microtubule site clamp"/>
    <property type="evidence" value="ECO:0007669"/>
    <property type="project" value="TreeGrafter"/>
</dbReference>
<evidence type="ECO:0000313" key="4">
    <source>
        <dbReference type="EMBL" id="KAK2612885.1"/>
    </source>
</evidence>
<dbReference type="FunFam" id="3.90.1150.80:FF:000001">
    <property type="entry name" value="Chromosome segregation protein (Pcs1)"/>
    <property type="match status" value="1"/>
</dbReference>
<dbReference type="GO" id="GO:0072686">
    <property type="term" value="C:mitotic spindle"/>
    <property type="evidence" value="ECO:0007669"/>
    <property type="project" value="TreeGrafter"/>
</dbReference>
<evidence type="ECO:0000259" key="3">
    <source>
        <dbReference type="Pfam" id="PF12539"/>
    </source>
</evidence>
<sequence>MVPRSTVTGNFASMIMSDSEPDFDGIEAINVHPARGSDKKAFTAKRGRDRQANRASRVLKPAERLSHNNGSRDSSRSATTRMILAEQNKNCSFPASSNESHKSYELDKRHDESSFSSRERRSNNSKRIHDSKLIKRLGQCSREIMVQGHRLESMDIDDNASSATVPEGSQDVACRRDLAEVSRINENNVDEVRTRNRMGELTKKYDNLEVRYNELREIGVKTAELNFERLKKQSEETTAASSKLICELKEELALQSAAIKQKEQVTQQLERSEANVIELEKTINDLNSSLSKARSEMNALSAKLTASRAAEANAKIPGSAMRVGTGGKKSAPSEVVLTAQAKEDLYGDLTGLIIRGTSLNDGEDVFDCIQTGRNGTLHFKLALGAEDGSDNYDDVQFTYKPQLDTGRDRDLMIMLPDYLVEEIIFTRRQASNFYSRLSKSLTGRLDKD</sequence>
<dbReference type="GO" id="GO:0005730">
    <property type="term" value="C:nucleolus"/>
    <property type="evidence" value="ECO:0007669"/>
    <property type="project" value="TreeGrafter"/>
</dbReference>
<feature type="region of interest" description="Disordered" evidence="2">
    <location>
        <begin position="34"/>
        <end position="132"/>
    </location>
</feature>
<feature type="coiled-coil region" evidence="1">
    <location>
        <begin position="198"/>
        <end position="303"/>
    </location>
</feature>
<proteinExistence type="predicted"/>
<gene>
    <name evidence="4" type="ORF">QQS21_001165</name>
</gene>
<dbReference type="InterPro" id="IPR020981">
    <property type="entry name" value="Csm1/Pcs1_C"/>
</dbReference>
<dbReference type="AlphaFoldDB" id="A0AAJ0G244"/>
<dbReference type="GO" id="GO:0033551">
    <property type="term" value="C:monopolin complex"/>
    <property type="evidence" value="ECO:0007669"/>
    <property type="project" value="InterPro"/>
</dbReference>
<dbReference type="GO" id="GO:0045144">
    <property type="term" value="P:meiotic sister chromatid segregation"/>
    <property type="evidence" value="ECO:0007669"/>
    <property type="project" value="TreeGrafter"/>
</dbReference>
<feature type="domain" description="Monopolin complex subunit Csm1/Pcs1 C-terminal" evidence="3">
    <location>
        <begin position="340"/>
        <end position="427"/>
    </location>
</feature>
<dbReference type="PANTHER" id="PTHR28006:SF1">
    <property type="entry name" value="MONOPOLIN COMPLEX SUBUNIT CSM1"/>
    <property type="match status" value="1"/>
</dbReference>
<dbReference type="GO" id="GO:0051315">
    <property type="term" value="P:attachment of mitotic spindle microtubules to kinetochore"/>
    <property type="evidence" value="ECO:0007669"/>
    <property type="project" value="TreeGrafter"/>
</dbReference>
<dbReference type="InterPro" id="IPR038608">
    <property type="entry name" value="Csm1/Pcs1_C_sf"/>
</dbReference>
<name>A0AAJ0G244_9HYPO</name>
<dbReference type="Pfam" id="PF12539">
    <property type="entry name" value="Csm1"/>
    <property type="match status" value="1"/>
</dbReference>
<feature type="compositionally biased region" description="Polar residues" evidence="2">
    <location>
        <begin position="67"/>
        <end position="80"/>
    </location>
</feature>
<organism evidence="4 5">
    <name type="scientific">Conoideocrella luteorostrata</name>
    <dbReference type="NCBI Taxonomy" id="1105319"/>
    <lineage>
        <taxon>Eukaryota</taxon>
        <taxon>Fungi</taxon>
        <taxon>Dikarya</taxon>
        <taxon>Ascomycota</taxon>
        <taxon>Pezizomycotina</taxon>
        <taxon>Sordariomycetes</taxon>
        <taxon>Hypocreomycetidae</taxon>
        <taxon>Hypocreales</taxon>
        <taxon>Clavicipitaceae</taxon>
        <taxon>Conoideocrella</taxon>
    </lineage>
</organism>
<keyword evidence="5" id="KW-1185">Reference proteome</keyword>
<feature type="compositionally biased region" description="Basic and acidic residues" evidence="2">
    <location>
        <begin position="99"/>
        <end position="132"/>
    </location>
</feature>
<comment type="caution">
    <text evidence="4">The sequence shown here is derived from an EMBL/GenBank/DDBJ whole genome shotgun (WGS) entry which is preliminary data.</text>
</comment>
<evidence type="ECO:0000313" key="5">
    <source>
        <dbReference type="Proteomes" id="UP001251528"/>
    </source>
</evidence>
<dbReference type="InterPro" id="IPR040349">
    <property type="entry name" value="Csm1/Pcs1"/>
</dbReference>
<dbReference type="Proteomes" id="UP001251528">
    <property type="component" value="Unassembled WGS sequence"/>
</dbReference>
<reference evidence="4" key="1">
    <citation type="submission" date="2023-06" db="EMBL/GenBank/DDBJ databases">
        <title>Conoideocrella luteorostrata (Hypocreales: Clavicipitaceae), a potential biocontrol fungus for elongate hemlock scale in United States Christmas tree production areas.</title>
        <authorList>
            <person name="Barrett H."/>
            <person name="Lovett B."/>
            <person name="Macias A.M."/>
            <person name="Stajich J.E."/>
            <person name="Kasson M.T."/>
        </authorList>
    </citation>
    <scope>NUCLEOTIDE SEQUENCE</scope>
    <source>
        <strain evidence="4">ARSEF 14590</strain>
    </source>
</reference>
<dbReference type="EMBL" id="JASWJB010000011">
    <property type="protein sequence ID" value="KAK2612885.1"/>
    <property type="molecule type" value="Genomic_DNA"/>
</dbReference>